<feature type="region of interest" description="Disordered" evidence="1">
    <location>
        <begin position="81"/>
        <end position="122"/>
    </location>
</feature>
<dbReference type="PaxDb" id="39947-A0A0N7KM99"/>
<sequence>MEAAQAATVTRKQTRLRLCSATHLALNRGSCRCRMYISTGKKTVSGQNAMLPRIPRMLLKKGIRMASSVITATNAVLHTSRNTFTPLARPAPPPSSPGHRRATPPSTAANSGWQNTWNPPTRCTTMQALATSTSQYGS</sequence>
<evidence type="ECO:0000313" key="3">
    <source>
        <dbReference type="Proteomes" id="UP000059680"/>
    </source>
</evidence>
<dbReference type="InParanoid" id="A0A0N7KM99"/>
<dbReference type="FunCoup" id="A0A0N7KM99">
    <property type="interactions" value="76"/>
</dbReference>
<dbReference type="Proteomes" id="UP000059680">
    <property type="component" value="Chromosome 6"/>
</dbReference>
<keyword evidence="3" id="KW-1185">Reference proteome</keyword>
<dbReference type="OMA" id="CSATHLA"/>
<reference evidence="2 3" key="3">
    <citation type="journal article" date="2013" name="Rice">
        <title>Improvement of the Oryza sativa Nipponbare reference genome using next generation sequence and optical map data.</title>
        <authorList>
            <person name="Kawahara Y."/>
            <person name="de la Bastide M."/>
            <person name="Hamilton J.P."/>
            <person name="Kanamori H."/>
            <person name="McCombie W.R."/>
            <person name="Ouyang S."/>
            <person name="Schwartz D.C."/>
            <person name="Tanaka T."/>
            <person name="Wu J."/>
            <person name="Zhou S."/>
            <person name="Childs K.L."/>
            <person name="Davidson R.M."/>
            <person name="Lin H."/>
            <person name="Quesada-Ocampo L."/>
            <person name="Vaillancourt B."/>
            <person name="Sakai H."/>
            <person name="Lee S.S."/>
            <person name="Kim J."/>
            <person name="Numa H."/>
            <person name="Itoh T."/>
            <person name="Buell C.R."/>
            <person name="Matsumoto T."/>
        </authorList>
    </citation>
    <scope>NUCLEOTIDE SEQUENCE [LARGE SCALE GENOMIC DNA]</scope>
    <source>
        <strain evidence="3">cv. Nipponbare</strain>
    </source>
</reference>
<evidence type="ECO:0000256" key="1">
    <source>
        <dbReference type="SAM" id="MobiDB-lite"/>
    </source>
</evidence>
<gene>
    <name evidence="2" type="ordered locus">Os06g0556150</name>
    <name evidence="2" type="ORF">OSNPB_060556150</name>
</gene>
<dbReference type="EMBL" id="AP014962">
    <property type="protein sequence ID" value="BAS98225.1"/>
    <property type="molecule type" value="Genomic_DNA"/>
</dbReference>
<name>A0A0N7KM99_ORYSJ</name>
<dbReference type="Gramene" id="Os06t0556150-00">
    <property type="protein sequence ID" value="Os06t0556150-00"/>
    <property type="gene ID" value="Os06g0556150"/>
</dbReference>
<organism evidence="2 3">
    <name type="scientific">Oryza sativa subsp. japonica</name>
    <name type="common">Rice</name>
    <dbReference type="NCBI Taxonomy" id="39947"/>
    <lineage>
        <taxon>Eukaryota</taxon>
        <taxon>Viridiplantae</taxon>
        <taxon>Streptophyta</taxon>
        <taxon>Embryophyta</taxon>
        <taxon>Tracheophyta</taxon>
        <taxon>Spermatophyta</taxon>
        <taxon>Magnoliopsida</taxon>
        <taxon>Liliopsida</taxon>
        <taxon>Poales</taxon>
        <taxon>Poaceae</taxon>
        <taxon>BOP clade</taxon>
        <taxon>Oryzoideae</taxon>
        <taxon>Oryzeae</taxon>
        <taxon>Oryzinae</taxon>
        <taxon>Oryza</taxon>
        <taxon>Oryza sativa</taxon>
    </lineage>
</organism>
<reference evidence="3" key="1">
    <citation type="journal article" date="2005" name="Nature">
        <title>The map-based sequence of the rice genome.</title>
        <authorList>
            <consortium name="International rice genome sequencing project (IRGSP)"/>
            <person name="Matsumoto T."/>
            <person name="Wu J."/>
            <person name="Kanamori H."/>
            <person name="Katayose Y."/>
            <person name="Fujisawa M."/>
            <person name="Namiki N."/>
            <person name="Mizuno H."/>
            <person name="Yamamoto K."/>
            <person name="Antonio B.A."/>
            <person name="Baba T."/>
            <person name="Sakata K."/>
            <person name="Nagamura Y."/>
            <person name="Aoki H."/>
            <person name="Arikawa K."/>
            <person name="Arita K."/>
            <person name="Bito T."/>
            <person name="Chiden Y."/>
            <person name="Fujitsuka N."/>
            <person name="Fukunaka R."/>
            <person name="Hamada M."/>
            <person name="Harada C."/>
            <person name="Hayashi A."/>
            <person name="Hijishita S."/>
            <person name="Honda M."/>
            <person name="Hosokawa S."/>
            <person name="Ichikawa Y."/>
            <person name="Idonuma A."/>
            <person name="Iijima M."/>
            <person name="Ikeda M."/>
            <person name="Ikeno M."/>
            <person name="Ito K."/>
            <person name="Ito S."/>
            <person name="Ito T."/>
            <person name="Ito Y."/>
            <person name="Ito Y."/>
            <person name="Iwabuchi A."/>
            <person name="Kamiya K."/>
            <person name="Karasawa W."/>
            <person name="Kurita K."/>
            <person name="Katagiri S."/>
            <person name="Kikuta A."/>
            <person name="Kobayashi H."/>
            <person name="Kobayashi N."/>
            <person name="Machita K."/>
            <person name="Maehara T."/>
            <person name="Masukawa M."/>
            <person name="Mizubayashi T."/>
            <person name="Mukai Y."/>
            <person name="Nagasaki H."/>
            <person name="Nagata Y."/>
            <person name="Naito S."/>
            <person name="Nakashima M."/>
            <person name="Nakama Y."/>
            <person name="Nakamichi Y."/>
            <person name="Nakamura M."/>
            <person name="Meguro A."/>
            <person name="Negishi M."/>
            <person name="Ohta I."/>
            <person name="Ohta T."/>
            <person name="Okamoto M."/>
            <person name="Ono N."/>
            <person name="Saji S."/>
            <person name="Sakaguchi M."/>
            <person name="Sakai K."/>
            <person name="Shibata M."/>
            <person name="Shimokawa T."/>
            <person name="Song J."/>
            <person name="Takazaki Y."/>
            <person name="Terasawa K."/>
            <person name="Tsugane M."/>
            <person name="Tsuji K."/>
            <person name="Ueda S."/>
            <person name="Waki K."/>
            <person name="Yamagata H."/>
            <person name="Yamamoto M."/>
            <person name="Yamamoto S."/>
            <person name="Yamane H."/>
            <person name="Yoshiki S."/>
            <person name="Yoshihara R."/>
            <person name="Yukawa K."/>
            <person name="Zhong H."/>
            <person name="Yano M."/>
            <person name="Yuan Q."/>
            <person name="Ouyang S."/>
            <person name="Liu J."/>
            <person name="Jones K.M."/>
            <person name="Gansberger K."/>
            <person name="Moffat K."/>
            <person name="Hill J."/>
            <person name="Bera J."/>
            <person name="Fadrosh D."/>
            <person name="Jin S."/>
            <person name="Johri S."/>
            <person name="Kim M."/>
            <person name="Overton L."/>
            <person name="Reardon M."/>
            <person name="Tsitrin T."/>
            <person name="Vuong H."/>
            <person name="Weaver B."/>
            <person name="Ciecko A."/>
            <person name="Tallon L."/>
            <person name="Jackson J."/>
            <person name="Pai G."/>
            <person name="Aken S.V."/>
            <person name="Utterback T."/>
            <person name="Reidmuller S."/>
            <person name="Feldblyum T."/>
            <person name="Hsiao J."/>
            <person name="Zismann V."/>
            <person name="Iobst S."/>
            <person name="de Vazeille A.R."/>
            <person name="Buell C.R."/>
            <person name="Ying K."/>
            <person name="Li Y."/>
            <person name="Lu T."/>
            <person name="Huang Y."/>
            <person name="Zhao Q."/>
            <person name="Feng Q."/>
            <person name="Zhang L."/>
            <person name="Zhu J."/>
            <person name="Weng Q."/>
            <person name="Mu J."/>
            <person name="Lu Y."/>
            <person name="Fan D."/>
            <person name="Liu Y."/>
            <person name="Guan J."/>
            <person name="Zhang Y."/>
            <person name="Yu S."/>
            <person name="Liu X."/>
            <person name="Zhang Y."/>
            <person name="Hong G."/>
            <person name="Han B."/>
            <person name="Choisne N."/>
            <person name="Demange N."/>
            <person name="Orjeda G."/>
            <person name="Samain S."/>
            <person name="Cattolico L."/>
            <person name="Pelletier E."/>
            <person name="Couloux A."/>
            <person name="Segurens B."/>
            <person name="Wincker P."/>
            <person name="D'Hont A."/>
            <person name="Scarpelli C."/>
            <person name="Weissenbach J."/>
            <person name="Salanoubat M."/>
            <person name="Quetier F."/>
            <person name="Yu Y."/>
            <person name="Kim H.R."/>
            <person name="Rambo T."/>
            <person name="Currie J."/>
            <person name="Collura K."/>
            <person name="Luo M."/>
            <person name="Yang T."/>
            <person name="Ammiraju J.S.S."/>
            <person name="Engler F."/>
            <person name="Soderlund C."/>
            <person name="Wing R.A."/>
            <person name="Palmer L.E."/>
            <person name="de la Bastide M."/>
            <person name="Spiegel L."/>
            <person name="Nascimento L."/>
            <person name="Zutavern T."/>
            <person name="O'Shaughnessy A."/>
            <person name="Dike S."/>
            <person name="Dedhia N."/>
            <person name="Preston R."/>
            <person name="Balija V."/>
            <person name="McCombie W.R."/>
            <person name="Chow T."/>
            <person name="Chen H."/>
            <person name="Chung M."/>
            <person name="Chen C."/>
            <person name="Shaw J."/>
            <person name="Wu H."/>
            <person name="Hsiao K."/>
            <person name="Chao Y."/>
            <person name="Chu M."/>
            <person name="Cheng C."/>
            <person name="Hour A."/>
            <person name="Lee P."/>
            <person name="Lin S."/>
            <person name="Lin Y."/>
            <person name="Liou J."/>
            <person name="Liu S."/>
            <person name="Hsing Y."/>
            <person name="Raghuvanshi S."/>
            <person name="Mohanty A."/>
            <person name="Bharti A.K."/>
            <person name="Gaur A."/>
            <person name="Gupta V."/>
            <person name="Kumar D."/>
            <person name="Ravi V."/>
            <person name="Vij S."/>
            <person name="Kapur A."/>
            <person name="Khurana P."/>
            <person name="Khurana P."/>
            <person name="Khurana J.P."/>
            <person name="Tyagi A.K."/>
            <person name="Gaikwad K."/>
            <person name="Singh A."/>
            <person name="Dalal V."/>
            <person name="Srivastava S."/>
            <person name="Dixit A."/>
            <person name="Pal A.K."/>
            <person name="Ghazi I.A."/>
            <person name="Yadav M."/>
            <person name="Pandit A."/>
            <person name="Bhargava A."/>
            <person name="Sureshbabu K."/>
            <person name="Batra K."/>
            <person name="Sharma T.R."/>
            <person name="Mohapatra T."/>
            <person name="Singh N.K."/>
            <person name="Messing J."/>
            <person name="Nelson A.B."/>
            <person name="Fuks G."/>
            <person name="Kavchok S."/>
            <person name="Keizer G."/>
            <person name="Linton E."/>
            <person name="Llaca V."/>
            <person name="Song R."/>
            <person name="Tanyolac B."/>
            <person name="Young S."/>
            <person name="Ho-Il K."/>
            <person name="Hahn J.H."/>
            <person name="Sangsakoo G."/>
            <person name="Vanavichit A."/>
            <person name="de Mattos Luiz.A.T."/>
            <person name="Zimmer P.D."/>
            <person name="Malone G."/>
            <person name="Dellagostin O."/>
            <person name="de Oliveira A.C."/>
            <person name="Bevan M."/>
            <person name="Bancroft I."/>
            <person name="Minx P."/>
            <person name="Cordum H."/>
            <person name="Wilson R."/>
            <person name="Cheng Z."/>
            <person name="Jin W."/>
            <person name="Jiang J."/>
            <person name="Leong S.A."/>
            <person name="Iwama H."/>
            <person name="Gojobori T."/>
            <person name="Itoh T."/>
            <person name="Niimura Y."/>
            <person name="Fujii Y."/>
            <person name="Habara T."/>
            <person name="Sakai H."/>
            <person name="Sato Y."/>
            <person name="Wilson G."/>
            <person name="Kumar K."/>
            <person name="McCouch S."/>
            <person name="Juretic N."/>
            <person name="Hoen D."/>
            <person name="Wright S."/>
            <person name="Bruskiewich R."/>
            <person name="Bureau T."/>
            <person name="Miyao A."/>
            <person name="Hirochika H."/>
            <person name="Nishikawa T."/>
            <person name="Kadowaki K."/>
            <person name="Sugiura M."/>
            <person name="Burr B."/>
            <person name="Sasaki T."/>
        </authorList>
    </citation>
    <scope>NUCLEOTIDE SEQUENCE [LARGE SCALE GENOMIC DNA]</scope>
    <source>
        <strain evidence="3">cv. Nipponbare</strain>
    </source>
</reference>
<evidence type="ECO:0000313" key="2">
    <source>
        <dbReference type="EMBL" id="BAS98225.1"/>
    </source>
</evidence>
<accession>A0A0N7KM99</accession>
<reference evidence="2 3" key="2">
    <citation type="journal article" date="2013" name="Plant Cell Physiol.">
        <title>Rice Annotation Project Database (RAP-DB): an integrative and interactive database for rice genomics.</title>
        <authorList>
            <person name="Sakai H."/>
            <person name="Lee S.S."/>
            <person name="Tanaka T."/>
            <person name="Numa H."/>
            <person name="Kim J."/>
            <person name="Kawahara Y."/>
            <person name="Wakimoto H."/>
            <person name="Yang C.C."/>
            <person name="Iwamoto M."/>
            <person name="Abe T."/>
            <person name="Yamada Y."/>
            <person name="Muto A."/>
            <person name="Inokuchi H."/>
            <person name="Ikemura T."/>
            <person name="Matsumoto T."/>
            <person name="Sasaki T."/>
            <person name="Itoh T."/>
        </authorList>
    </citation>
    <scope>NUCLEOTIDE SEQUENCE [LARGE SCALE GENOMIC DNA]</scope>
    <source>
        <strain evidence="3">cv. Nipponbare</strain>
    </source>
</reference>
<dbReference type="AlphaFoldDB" id="A0A0N7KM99"/>
<proteinExistence type="predicted"/>
<feature type="compositionally biased region" description="Polar residues" evidence="1">
    <location>
        <begin position="104"/>
        <end position="122"/>
    </location>
</feature>
<protein>
    <submittedName>
        <fullName evidence="2">Os06g0556150 protein</fullName>
    </submittedName>
</protein>